<dbReference type="Gene3D" id="3.30.450.40">
    <property type="match status" value="1"/>
</dbReference>
<proteinExistence type="predicted"/>
<dbReference type="EMBL" id="UINC01140694">
    <property type="protein sequence ID" value="SVD27996.1"/>
    <property type="molecule type" value="Genomic_DNA"/>
</dbReference>
<organism evidence="2">
    <name type="scientific">marine metagenome</name>
    <dbReference type="NCBI Taxonomy" id="408172"/>
    <lineage>
        <taxon>unclassified sequences</taxon>
        <taxon>metagenomes</taxon>
        <taxon>ecological metagenomes</taxon>
    </lineage>
</organism>
<feature type="domain" description="GAF" evidence="1">
    <location>
        <begin position="20"/>
        <end position="156"/>
    </location>
</feature>
<dbReference type="SUPFAM" id="SSF55781">
    <property type="entry name" value="GAF domain-like"/>
    <property type="match status" value="1"/>
</dbReference>
<reference evidence="2" key="1">
    <citation type="submission" date="2018-05" db="EMBL/GenBank/DDBJ databases">
        <authorList>
            <person name="Lanie J.A."/>
            <person name="Ng W.-L."/>
            <person name="Kazmierczak K.M."/>
            <person name="Andrzejewski T.M."/>
            <person name="Davidsen T.M."/>
            <person name="Wayne K.J."/>
            <person name="Tettelin H."/>
            <person name="Glass J.I."/>
            <person name="Rusch D."/>
            <person name="Podicherti R."/>
            <person name="Tsui H.-C.T."/>
            <person name="Winkler M.E."/>
        </authorList>
    </citation>
    <scope>NUCLEOTIDE SEQUENCE</scope>
</reference>
<accession>A0A382U103</accession>
<evidence type="ECO:0000313" key="2">
    <source>
        <dbReference type="EMBL" id="SVD27996.1"/>
    </source>
</evidence>
<sequence length="159" mass="17165">MHPQADITERLGAILREEGDLEDRLQAAIAEIARQFDARTCTFHRTTAEDPLLELVAQVGLPPNIAEIAGHIPFGKGMAGVCAQRREPVTMCNLQTDDSGIAKPAARDTRVEGAVVVPLLAEDRVVATLGIGKGEEYDYSEDEILSLQRCASVLMTALP</sequence>
<dbReference type="InterPro" id="IPR029016">
    <property type="entry name" value="GAF-like_dom_sf"/>
</dbReference>
<dbReference type="AlphaFoldDB" id="A0A382U103"/>
<dbReference type="Pfam" id="PF13185">
    <property type="entry name" value="GAF_2"/>
    <property type="match status" value="1"/>
</dbReference>
<dbReference type="InterPro" id="IPR003018">
    <property type="entry name" value="GAF"/>
</dbReference>
<protein>
    <recommendedName>
        <fullName evidence="1">GAF domain-containing protein</fullName>
    </recommendedName>
</protein>
<evidence type="ECO:0000259" key="1">
    <source>
        <dbReference type="Pfam" id="PF13185"/>
    </source>
</evidence>
<gene>
    <name evidence="2" type="ORF">METZ01_LOCUS380850</name>
</gene>
<name>A0A382U103_9ZZZZ</name>